<reference evidence="3" key="1">
    <citation type="submission" date="2014-09" db="EMBL/GenBank/DDBJ databases">
        <authorList>
            <person name="Mudge J."/>
            <person name="Ramaraj T."/>
            <person name="Lindquist I.E."/>
            <person name="Bharti A.K."/>
            <person name="Sundararajan A."/>
            <person name="Cameron C.T."/>
            <person name="Woodward J.E."/>
            <person name="May G.D."/>
            <person name="Brubaker C."/>
            <person name="Broadhvest J."/>
            <person name="Wilkins T.A."/>
        </authorList>
    </citation>
    <scope>NUCLEOTIDE SEQUENCE</scope>
    <source>
        <strain evidence="3">cv. AKA8401</strain>
    </source>
</reference>
<proteinExistence type="predicted"/>
<keyword evidence="2" id="KW-0808">Transferase</keyword>
<evidence type="ECO:0000313" key="3">
    <source>
        <dbReference type="Proteomes" id="UP000032142"/>
    </source>
</evidence>
<feature type="region of interest" description="Disordered" evidence="1">
    <location>
        <begin position="1"/>
        <end position="30"/>
    </location>
</feature>
<name>A0A0B0MF90_GOSAR</name>
<organism evidence="2 3">
    <name type="scientific">Gossypium arboreum</name>
    <name type="common">Tree cotton</name>
    <name type="synonym">Gossypium nanking</name>
    <dbReference type="NCBI Taxonomy" id="29729"/>
    <lineage>
        <taxon>Eukaryota</taxon>
        <taxon>Viridiplantae</taxon>
        <taxon>Streptophyta</taxon>
        <taxon>Embryophyta</taxon>
        <taxon>Tracheophyta</taxon>
        <taxon>Spermatophyta</taxon>
        <taxon>Magnoliopsida</taxon>
        <taxon>eudicotyledons</taxon>
        <taxon>Gunneridae</taxon>
        <taxon>Pentapetalae</taxon>
        <taxon>rosids</taxon>
        <taxon>malvids</taxon>
        <taxon>Malvales</taxon>
        <taxon>Malvaceae</taxon>
        <taxon>Malvoideae</taxon>
        <taxon>Gossypium</taxon>
    </lineage>
</organism>
<dbReference type="GO" id="GO:0016740">
    <property type="term" value="F:transferase activity"/>
    <property type="evidence" value="ECO:0007669"/>
    <property type="project" value="UniProtKB-KW"/>
</dbReference>
<dbReference type="AlphaFoldDB" id="A0A0B0MF90"/>
<feature type="compositionally biased region" description="Basic and acidic residues" evidence="1">
    <location>
        <begin position="13"/>
        <end position="24"/>
    </location>
</feature>
<evidence type="ECO:0000256" key="1">
    <source>
        <dbReference type="SAM" id="MobiDB-lite"/>
    </source>
</evidence>
<keyword evidence="3" id="KW-1185">Reference proteome</keyword>
<feature type="compositionally biased region" description="Polar residues" evidence="1">
    <location>
        <begin position="1"/>
        <end position="12"/>
    </location>
</feature>
<evidence type="ECO:0000313" key="2">
    <source>
        <dbReference type="EMBL" id="KHF97590.1"/>
    </source>
</evidence>
<comment type="caution">
    <text evidence="2">The sequence shown here is derived from an EMBL/GenBank/DDBJ whole genome shotgun (WGS) entry which is preliminary data.</text>
</comment>
<dbReference type="Proteomes" id="UP000032142">
    <property type="component" value="Unassembled WGS sequence"/>
</dbReference>
<dbReference type="EMBL" id="JRRC01012110">
    <property type="protein sequence ID" value="KHF97590.1"/>
    <property type="molecule type" value="Genomic_DNA"/>
</dbReference>
<protein>
    <submittedName>
        <fullName evidence="2">Putative rna 2'-phosphotransferase 1</fullName>
    </submittedName>
</protein>
<sequence length="73" mass="8641">MTSTTVPSTQQYESKRPKMGDKKTPTQPYNFNHHIDLRLTKFNPEHEHIFYSSRAREYAHTVLNTRFRTLSAT</sequence>
<accession>A0A0B0MF90</accession>
<gene>
    <name evidence="2" type="ORF">F383_37091</name>
</gene>